<dbReference type="Proteomes" id="UP000308489">
    <property type="component" value="Chromosome 1"/>
</dbReference>
<organism evidence="4">
    <name type="scientific">Hathewaya histolytica</name>
    <name type="common">Clostridium histolyticum</name>
    <dbReference type="NCBI Taxonomy" id="1498"/>
    <lineage>
        <taxon>Bacteria</taxon>
        <taxon>Bacillati</taxon>
        <taxon>Bacillota</taxon>
        <taxon>Clostridia</taxon>
        <taxon>Eubacteriales</taxon>
        <taxon>Clostridiaceae</taxon>
        <taxon>Hathewaya</taxon>
    </lineage>
</organism>
<dbReference type="InterPro" id="IPR041802">
    <property type="entry name" value="MPP_YfcE"/>
</dbReference>
<comment type="similarity">
    <text evidence="1 2">Belongs to the metallophosphoesterase superfamily. YfcE family.</text>
</comment>
<evidence type="ECO:0000313" key="4">
    <source>
        <dbReference type="EMBL" id="BAA77455.1"/>
    </source>
</evidence>
<dbReference type="RefSeq" id="WP_138210329.1">
    <property type="nucleotide sequence ID" value="NZ_CBCRUQ010000005.1"/>
</dbReference>
<dbReference type="NCBIfam" id="NF006988">
    <property type="entry name" value="PRK09453.1"/>
    <property type="match status" value="1"/>
</dbReference>
<feature type="domain" description="Calcineurin-like phosphoesterase" evidence="3">
    <location>
        <begin position="1"/>
        <end position="161"/>
    </location>
</feature>
<dbReference type="KEGG" id="hhw:NCTC503_01704"/>
<keyword evidence="5" id="KW-0378">Hydrolase</keyword>
<dbReference type="OrthoDB" id="9800565at2"/>
<dbReference type="GO" id="GO:0016787">
    <property type="term" value="F:hydrolase activity"/>
    <property type="evidence" value="ECO:0007669"/>
    <property type="project" value="UniProtKB-UniRule"/>
</dbReference>
<dbReference type="InterPro" id="IPR029052">
    <property type="entry name" value="Metallo-depent_PP-like"/>
</dbReference>
<accession>Q9X723</accession>
<dbReference type="CDD" id="cd00841">
    <property type="entry name" value="MPP_YfcE"/>
    <property type="match status" value="1"/>
</dbReference>
<keyword evidence="6" id="KW-1185">Reference proteome</keyword>
<dbReference type="NCBIfam" id="TIGR00040">
    <property type="entry name" value="yfcE"/>
    <property type="match status" value="1"/>
</dbReference>
<dbReference type="PANTHER" id="PTHR11124">
    <property type="entry name" value="VACUOLAR SORTING PROTEIN VPS29"/>
    <property type="match status" value="1"/>
</dbReference>
<dbReference type="AlphaFoldDB" id="Q9X723"/>
<dbReference type="InterPro" id="IPR000979">
    <property type="entry name" value="Phosphodiesterase_MJ0936/Vps29"/>
</dbReference>
<name>Q9X723_HATHI</name>
<dbReference type="GO" id="GO:0046872">
    <property type="term" value="F:metal ion binding"/>
    <property type="evidence" value="ECO:0007669"/>
    <property type="project" value="UniProtKB-KW"/>
</dbReference>
<evidence type="ECO:0000259" key="3">
    <source>
        <dbReference type="Pfam" id="PF12850"/>
    </source>
</evidence>
<dbReference type="EMBL" id="LR590481">
    <property type="protein sequence ID" value="VTQ90944.1"/>
    <property type="molecule type" value="Genomic_DNA"/>
</dbReference>
<protein>
    <recommendedName>
        <fullName evidence="2">Phosphoesterase</fullName>
        <ecNumber evidence="2">3.1.4.-</ecNumber>
    </recommendedName>
</protein>
<sequence length="180" mass="20415">MKIMFISDIHGSLYFLNKALERFEEEKADYIGILGDVLYHGPRNDLPKEYNPKDVAKILNRYKNKIIAVRGNCDSEVDQMLIDYPMLSDYSIIFFNNKKIFLTHGHIFNKDNMPHFNIGDIMISGHTHIPSIEHIDGVTFINPGSISIPKGGSENSYGILNEDGFSIKNLNGKVILTLNI</sequence>
<dbReference type="SUPFAM" id="SSF56300">
    <property type="entry name" value="Metallo-dependent phosphatases"/>
    <property type="match status" value="1"/>
</dbReference>
<dbReference type="InterPro" id="IPR024654">
    <property type="entry name" value="Calcineurin-like_PHP_lpxH"/>
</dbReference>
<evidence type="ECO:0000313" key="5">
    <source>
        <dbReference type="EMBL" id="VTQ90944.1"/>
    </source>
</evidence>
<evidence type="ECO:0000313" key="6">
    <source>
        <dbReference type="Proteomes" id="UP000308489"/>
    </source>
</evidence>
<keyword evidence="2" id="KW-0479">Metal-binding</keyword>
<comment type="cofactor">
    <cofactor evidence="2">
        <name>a divalent metal cation</name>
        <dbReference type="ChEBI" id="CHEBI:60240"/>
    </cofactor>
</comment>
<dbReference type="EMBL" id="D87215">
    <property type="protein sequence ID" value="BAA77455.1"/>
    <property type="molecule type" value="Genomic_DNA"/>
</dbReference>
<evidence type="ECO:0000256" key="1">
    <source>
        <dbReference type="ARBA" id="ARBA00008950"/>
    </source>
</evidence>
<reference evidence="5 6" key="2">
    <citation type="submission" date="2019-05" db="EMBL/GenBank/DDBJ databases">
        <authorList>
            <consortium name="Pathogen Informatics"/>
        </authorList>
    </citation>
    <scope>NUCLEOTIDE SEQUENCE [LARGE SCALE GENOMIC DNA]</scope>
    <source>
        <strain evidence="5 6">NCTC503</strain>
    </source>
</reference>
<dbReference type="EC" id="3.1.4.-" evidence="2"/>
<evidence type="ECO:0000256" key="2">
    <source>
        <dbReference type="RuleBase" id="RU362039"/>
    </source>
</evidence>
<proteinExistence type="inferred from homology"/>
<gene>
    <name evidence="5" type="primary">yfcE_2</name>
    <name evidence="5" type="ORF">NCTC503_01704</name>
</gene>
<reference evidence="4" key="1">
    <citation type="journal article" date="1999" name="J. Bacteriol.">
        <title>Gene duplication and multiplicity of collagenases in Clostridium histolyticum.</title>
        <authorList>
            <person name="Matsushita O."/>
            <person name="Jung C.-M."/>
            <person name="Katayama S."/>
            <person name="Minami J."/>
            <person name="Takahashi Y."/>
            <person name="Okabe A."/>
        </authorList>
    </citation>
    <scope>NUCLEOTIDE SEQUENCE</scope>
    <source>
        <strain evidence="4">JCM 1403</strain>
    </source>
</reference>
<dbReference type="Gene3D" id="3.60.21.10">
    <property type="match status" value="1"/>
</dbReference>
<dbReference type="Pfam" id="PF12850">
    <property type="entry name" value="Metallophos_2"/>
    <property type="match status" value="1"/>
</dbReference>